<dbReference type="InterPro" id="IPR004107">
    <property type="entry name" value="Integrase_SAM-like_N"/>
</dbReference>
<proteinExistence type="inferred from homology"/>
<evidence type="ECO:0000256" key="6">
    <source>
        <dbReference type="PROSITE-ProRule" id="PRU01248"/>
    </source>
</evidence>
<dbReference type="GO" id="GO:0006310">
    <property type="term" value="P:DNA recombination"/>
    <property type="evidence" value="ECO:0007669"/>
    <property type="project" value="UniProtKB-KW"/>
</dbReference>
<dbReference type="GO" id="GO:0003677">
    <property type="term" value="F:DNA binding"/>
    <property type="evidence" value="ECO:0007669"/>
    <property type="project" value="UniProtKB-UniRule"/>
</dbReference>
<dbReference type="PANTHER" id="PTHR30349:SF41">
    <property type="entry name" value="INTEGRASE_RECOMBINASE PROTEIN MJ0367-RELATED"/>
    <property type="match status" value="1"/>
</dbReference>
<dbReference type="InterPro" id="IPR011010">
    <property type="entry name" value="DNA_brk_join_enz"/>
</dbReference>
<accession>A0A9D1IVX1</accession>
<gene>
    <name evidence="10" type="ORF">IAB67_05315</name>
</gene>
<dbReference type="Proteomes" id="UP000824073">
    <property type="component" value="Unassembled WGS sequence"/>
</dbReference>
<sequence length="292" mass="32789">MKRSSAQGIQARDAPGRKAVPWQADGVPVTRQQIADYLASLQARGCVEGSVKKYSRDLTLFYDFLPDGKEITRSTLEEWRAELLAHGYAPRTVNAALSEANGFLEWLDLRKYQLVGQLDIGDDVQPELTRTEYLRLLSTARALEKRRTYLLVKVFACTGLSLQELPRLTVEAVRDNRLIVTSNGLRQILHIPASLQDDLTRYIHRMGLVSGPVFVSRNGKPINRTAVTAAIQGLAQDARVPPEKCNPRCLRKLYQSTMAGIEAGVQLLVEQTHERLLEQEQLTVGWEEVNEP</sequence>
<dbReference type="InterPro" id="IPR002104">
    <property type="entry name" value="Integrase_catalytic"/>
</dbReference>
<evidence type="ECO:0000259" key="8">
    <source>
        <dbReference type="PROSITE" id="PS51898"/>
    </source>
</evidence>
<dbReference type="InterPro" id="IPR013762">
    <property type="entry name" value="Integrase-like_cat_sf"/>
</dbReference>
<keyword evidence="5" id="KW-0233">DNA recombination</keyword>
<comment type="function">
    <text evidence="1">Site-specific tyrosine recombinase, which acts by catalyzing the cutting and rejoining of the recombining DNA molecules.</text>
</comment>
<feature type="domain" description="Core-binding (CB)" evidence="9">
    <location>
        <begin position="28"/>
        <end position="108"/>
    </location>
</feature>
<evidence type="ECO:0000256" key="4">
    <source>
        <dbReference type="ARBA" id="ARBA00023125"/>
    </source>
</evidence>
<dbReference type="AlphaFoldDB" id="A0A9D1IVX1"/>
<organism evidence="10 11">
    <name type="scientific">Candidatus Ventrousia excrementavium</name>
    <dbReference type="NCBI Taxonomy" id="2840961"/>
    <lineage>
        <taxon>Bacteria</taxon>
        <taxon>Bacillati</taxon>
        <taxon>Bacillota</taxon>
        <taxon>Clostridia</taxon>
        <taxon>Eubacteriales</taxon>
        <taxon>Clostridiaceae</taxon>
        <taxon>Clostridiaceae incertae sedis</taxon>
        <taxon>Candidatus Ventrousia</taxon>
    </lineage>
</organism>
<dbReference type="PROSITE" id="PS51900">
    <property type="entry name" value="CB"/>
    <property type="match status" value="1"/>
</dbReference>
<dbReference type="InterPro" id="IPR010998">
    <property type="entry name" value="Integrase_recombinase_N"/>
</dbReference>
<dbReference type="GO" id="GO:0015074">
    <property type="term" value="P:DNA integration"/>
    <property type="evidence" value="ECO:0007669"/>
    <property type="project" value="UniProtKB-KW"/>
</dbReference>
<dbReference type="Gene3D" id="1.10.150.130">
    <property type="match status" value="1"/>
</dbReference>
<dbReference type="Gene3D" id="1.10.443.10">
    <property type="entry name" value="Intergrase catalytic core"/>
    <property type="match status" value="1"/>
</dbReference>
<evidence type="ECO:0000313" key="10">
    <source>
        <dbReference type="EMBL" id="HIU43701.1"/>
    </source>
</evidence>
<keyword evidence="3" id="KW-0229">DNA integration</keyword>
<name>A0A9D1IVX1_9CLOT</name>
<evidence type="ECO:0000256" key="1">
    <source>
        <dbReference type="ARBA" id="ARBA00003283"/>
    </source>
</evidence>
<feature type="domain" description="Tyr recombinase" evidence="8">
    <location>
        <begin position="123"/>
        <end position="292"/>
    </location>
</feature>
<evidence type="ECO:0000256" key="2">
    <source>
        <dbReference type="ARBA" id="ARBA00008857"/>
    </source>
</evidence>
<dbReference type="PROSITE" id="PS51898">
    <property type="entry name" value="TYR_RECOMBINASE"/>
    <property type="match status" value="1"/>
</dbReference>
<reference evidence="10" key="1">
    <citation type="submission" date="2020-10" db="EMBL/GenBank/DDBJ databases">
        <authorList>
            <person name="Gilroy R."/>
        </authorList>
    </citation>
    <scope>NUCLEOTIDE SEQUENCE</scope>
    <source>
        <strain evidence="10">CHK191-8634</strain>
    </source>
</reference>
<dbReference type="InterPro" id="IPR044068">
    <property type="entry name" value="CB"/>
</dbReference>
<dbReference type="InterPro" id="IPR050090">
    <property type="entry name" value="Tyrosine_recombinase_XerCD"/>
</dbReference>
<evidence type="ECO:0000313" key="11">
    <source>
        <dbReference type="Proteomes" id="UP000824073"/>
    </source>
</evidence>
<keyword evidence="4 6" id="KW-0238">DNA-binding</keyword>
<comment type="caution">
    <text evidence="10">The sequence shown here is derived from an EMBL/GenBank/DDBJ whole genome shotgun (WGS) entry which is preliminary data.</text>
</comment>
<dbReference type="PANTHER" id="PTHR30349">
    <property type="entry name" value="PHAGE INTEGRASE-RELATED"/>
    <property type="match status" value="1"/>
</dbReference>
<dbReference type="EMBL" id="DVMR01000043">
    <property type="protein sequence ID" value="HIU43701.1"/>
    <property type="molecule type" value="Genomic_DNA"/>
</dbReference>
<protein>
    <submittedName>
        <fullName evidence="10">Site-specific integrase</fullName>
    </submittedName>
</protein>
<dbReference type="Pfam" id="PF02899">
    <property type="entry name" value="Phage_int_SAM_1"/>
    <property type="match status" value="1"/>
</dbReference>
<evidence type="ECO:0000256" key="7">
    <source>
        <dbReference type="SAM" id="MobiDB-lite"/>
    </source>
</evidence>
<evidence type="ECO:0000259" key="9">
    <source>
        <dbReference type="PROSITE" id="PS51900"/>
    </source>
</evidence>
<feature type="region of interest" description="Disordered" evidence="7">
    <location>
        <begin position="1"/>
        <end position="21"/>
    </location>
</feature>
<comment type="similarity">
    <text evidence="2">Belongs to the 'phage' integrase family.</text>
</comment>
<reference evidence="10" key="2">
    <citation type="journal article" date="2021" name="PeerJ">
        <title>Extensive microbial diversity within the chicken gut microbiome revealed by metagenomics and culture.</title>
        <authorList>
            <person name="Gilroy R."/>
            <person name="Ravi A."/>
            <person name="Getino M."/>
            <person name="Pursley I."/>
            <person name="Horton D.L."/>
            <person name="Alikhan N.F."/>
            <person name="Baker D."/>
            <person name="Gharbi K."/>
            <person name="Hall N."/>
            <person name="Watson M."/>
            <person name="Adriaenssens E.M."/>
            <person name="Foster-Nyarko E."/>
            <person name="Jarju S."/>
            <person name="Secka A."/>
            <person name="Antonio M."/>
            <person name="Oren A."/>
            <person name="Chaudhuri R.R."/>
            <person name="La Ragione R."/>
            <person name="Hildebrand F."/>
            <person name="Pallen M.J."/>
        </authorList>
    </citation>
    <scope>NUCLEOTIDE SEQUENCE</scope>
    <source>
        <strain evidence="10">CHK191-8634</strain>
    </source>
</reference>
<evidence type="ECO:0000256" key="3">
    <source>
        <dbReference type="ARBA" id="ARBA00022908"/>
    </source>
</evidence>
<dbReference type="SUPFAM" id="SSF56349">
    <property type="entry name" value="DNA breaking-rejoining enzymes"/>
    <property type="match status" value="1"/>
</dbReference>
<evidence type="ECO:0000256" key="5">
    <source>
        <dbReference type="ARBA" id="ARBA00023172"/>
    </source>
</evidence>